<sequence>MLYYPWYDEDVDLVDGYSTYDEHYNNVLSIISGNEKKYNIVFVDNIDVNLAGPQEHNWDEIAPFTEEGRSCALQEGSEVLTEVTQEDI</sequence>
<reference evidence="1" key="1">
    <citation type="submission" date="2017-05" db="UniProtKB">
        <authorList>
            <consortium name="EnsemblMetazoa"/>
        </authorList>
    </citation>
    <scope>IDENTIFICATION</scope>
</reference>
<dbReference type="InParanoid" id="A0A1X7VGE2"/>
<evidence type="ECO:0000313" key="1">
    <source>
        <dbReference type="EnsemblMetazoa" id="Aqu2.1.38839_001"/>
    </source>
</evidence>
<dbReference type="EnsemblMetazoa" id="Aqu2.1.38839_001">
    <property type="protein sequence ID" value="Aqu2.1.38839_001"/>
    <property type="gene ID" value="Aqu2.1.38839"/>
</dbReference>
<organism evidence="1">
    <name type="scientific">Amphimedon queenslandica</name>
    <name type="common">Sponge</name>
    <dbReference type="NCBI Taxonomy" id="400682"/>
    <lineage>
        <taxon>Eukaryota</taxon>
        <taxon>Metazoa</taxon>
        <taxon>Porifera</taxon>
        <taxon>Demospongiae</taxon>
        <taxon>Heteroscleromorpha</taxon>
        <taxon>Haplosclerida</taxon>
        <taxon>Niphatidae</taxon>
        <taxon>Amphimedon</taxon>
    </lineage>
</organism>
<proteinExistence type="predicted"/>
<accession>A0A1X7VGE2</accession>
<protein>
    <submittedName>
        <fullName evidence="1">Uncharacterized protein</fullName>
    </submittedName>
</protein>
<name>A0A1X7VGE2_AMPQE</name>
<dbReference type="AlphaFoldDB" id="A0A1X7VGE2"/>